<protein>
    <recommendedName>
        <fullName evidence="4">Bacteriophage protein</fullName>
    </recommendedName>
</protein>
<dbReference type="EMBL" id="PVFR01000058">
    <property type="protein sequence ID" value="PRE45476.1"/>
    <property type="molecule type" value="Genomic_DNA"/>
</dbReference>
<feature type="region of interest" description="Disordered" evidence="1">
    <location>
        <begin position="117"/>
        <end position="138"/>
    </location>
</feature>
<sequence>MRDMETESRYTRYFIHLKRAWYGDVTLRNMPFADEVLFGIGPRTGEGTCGEMAVRWYQLHGVLCPRLEAFDDSWRVLASFGDVLETMGGLPAGWRDAIAPRAFCCLLKANGFLDRTPMRQRLPPANESGRSGASSPER</sequence>
<gene>
    <name evidence="2" type="ORF">C6P99_19475</name>
</gene>
<dbReference type="Proteomes" id="UP000237811">
    <property type="component" value="Unassembled WGS sequence"/>
</dbReference>
<accession>A0AB37AQU7</accession>
<evidence type="ECO:0000256" key="1">
    <source>
        <dbReference type="SAM" id="MobiDB-lite"/>
    </source>
</evidence>
<proteinExistence type="predicted"/>
<evidence type="ECO:0000313" key="3">
    <source>
        <dbReference type="Proteomes" id="UP000237811"/>
    </source>
</evidence>
<evidence type="ECO:0000313" key="2">
    <source>
        <dbReference type="EMBL" id="PRE45476.1"/>
    </source>
</evidence>
<evidence type="ECO:0008006" key="4">
    <source>
        <dbReference type="Google" id="ProtNLM"/>
    </source>
</evidence>
<organism evidence="2 3">
    <name type="scientific">Burkholderia multivorans</name>
    <dbReference type="NCBI Taxonomy" id="87883"/>
    <lineage>
        <taxon>Bacteria</taxon>
        <taxon>Pseudomonadati</taxon>
        <taxon>Pseudomonadota</taxon>
        <taxon>Betaproteobacteria</taxon>
        <taxon>Burkholderiales</taxon>
        <taxon>Burkholderiaceae</taxon>
        <taxon>Burkholderia</taxon>
        <taxon>Burkholderia cepacia complex</taxon>
    </lineage>
</organism>
<dbReference type="AlphaFoldDB" id="A0AB37AQU7"/>
<name>A0AB37AQU7_9BURK</name>
<feature type="compositionally biased region" description="Polar residues" evidence="1">
    <location>
        <begin position="128"/>
        <end position="138"/>
    </location>
</feature>
<reference evidence="2 3" key="1">
    <citation type="submission" date="2018-03" db="EMBL/GenBank/DDBJ databases">
        <authorList>
            <person name="Nguyen K."/>
            <person name="Fouts D."/>
            <person name="Sutton G."/>
        </authorList>
    </citation>
    <scope>NUCLEOTIDE SEQUENCE [LARGE SCALE GENOMIC DNA]</scope>
    <source>
        <strain evidence="2 3">AU14328</strain>
    </source>
</reference>
<comment type="caution">
    <text evidence="2">The sequence shown here is derived from an EMBL/GenBank/DDBJ whole genome shotgun (WGS) entry which is preliminary data.</text>
</comment>